<evidence type="ECO:0000313" key="5">
    <source>
        <dbReference type="Proteomes" id="UP000198372"/>
    </source>
</evidence>
<dbReference type="Pfam" id="PF00106">
    <property type="entry name" value="adh_short"/>
    <property type="match status" value="1"/>
</dbReference>
<dbReference type="EMBL" id="FMSP01000003">
    <property type="protein sequence ID" value="SCV68912.1"/>
    <property type="molecule type" value="Genomic_DNA"/>
</dbReference>
<dbReference type="OrthoDB" id="3819888at2759"/>
<dbReference type="STRING" id="269621.A0A238F4K8"/>
<evidence type="ECO:0000256" key="3">
    <source>
        <dbReference type="ARBA" id="ARBA00023002"/>
    </source>
</evidence>
<dbReference type="Pfam" id="PF13561">
    <property type="entry name" value="adh_short_C2"/>
    <property type="match status" value="1"/>
</dbReference>
<dbReference type="Proteomes" id="UP000198372">
    <property type="component" value="Unassembled WGS sequence"/>
</dbReference>
<proteinExistence type="inferred from homology"/>
<dbReference type="PANTHER" id="PTHR43618:SF4">
    <property type="entry name" value="SHORT CHAIN DEHYDROGENASE_REDUCTASE FAMILY (AFU_ORTHOLOGUE AFUA_7G04540)"/>
    <property type="match status" value="1"/>
</dbReference>
<dbReference type="SUPFAM" id="SSF51735">
    <property type="entry name" value="NAD(P)-binding Rossmann-fold domains"/>
    <property type="match status" value="1"/>
</dbReference>
<sequence>MSDPLFSVSHKIALVTGGGTGIGRMIATALAQRGAKVYIVGRRAEKLHEVVKDSESYKGSIVALQGDVSNKDGILKVVAEFKTREKSLNILVNAAGILRIDPVKTHPDDSKSIKFRVLPQLTKLTQLLPLARTAKNLADSLLSAPWEDWQDSMGMNVSALYFLSVGCAPLLHQAYLDSPSSEDSPKETPVVINIGSIAGIHNARDAASVSYQTSKSAVIHLTKCLATRFLPLHTRVNCIAPGLFPSEMTNSDPKAIRNTHKTHFKAMPEGRAGAPEDIAGPVLFLASRAGAYVNGNTLDVSGGRTLVSRIT</sequence>
<dbReference type="GO" id="GO:0016491">
    <property type="term" value="F:oxidoreductase activity"/>
    <property type="evidence" value="ECO:0007669"/>
    <property type="project" value="UniProtKB-KW"/>
</dbReference>
<reference evidence="5" key="1">
    <citation type="submission" date="2016-09" db="EMBL/GenBank/DDBJ databases">
        <authorList>
            <person name="Jeantristanb JTB J.-T."/>
            <person name="Ricardo R."/>
        </authorList>
    </citation>
    <scope>NUCLEOTIDE SEQUENCE [LARGE SCALE GENOMIC DNA]</scope>
</reference>
<dbReference type="InterPro" id="IPR052178">
    <property type="entry name" value="Sec_Metab_Biosynth_SDR"/>
</dbReference>
<evidence type="ECO:0000256" key="2">
    <source>
        <dbReference type="ARBA" id="ARBA00022857"/>
    </source>
</evidence>
<evidence type="ECO:0000313" key="4">
    <source>
        <dbReference type="EMBL" id="SCV68912.1"/>
    </source>
</evidence>
<keyword evidence="3" id="KW-0560">Oxidoreductase</keyword>
<evidence type="ECO:0000256" key="1">
    <source>
        <dbReference type="ARBA" id="ARBA00006484"/>
    </source>
</evidence>
<dbReference type="InterPro" id="IPR002347">
    <property type="entry name" value="SDR_fam"/>
</dbReference>
<keyword evidence="2" id="KW-0521">NADP</keyword>
<organism evidence="4 5">
    <name type="scientific">Microbotryum intermedium</name>
    <dbReference type="NCBI Taxonomy" id="269621"/>
    <lineage>
        <taxon>Eukaryota</taxon>
        <taxon>Fungi</taxon>
        <taxon>Dikarya</taxon>
        <taxon>Basidiomycota</taxon>
        <taxon>Pucciniomycotina</taxon>
        <taxon>Microbotryomycetes</taxon>
        <taxon>Microbotryales</taxon>
        <taxon>Microbotryaceae</taxon>
        <taxon>Microbotryum</taxon>
    </lineage>
</organism>
<comment type="similarity">
    <text evidence="1">Belongs to the short-chain dehydrogenases/reductases (SDR) family.</text>
</comment>
<dbReference type="PRINTS" id="PR00081">
    <property type="entry name" value="GDHRDH"/>
</dbReference>
<keyword evidence="5" id="KW-1185">Reference proteome</keyword>
<dbReference type="PANTHER" id="PTHR43618">
    <property type="entry name" value="7-ALPHA-HYDROXYSTEROID DEHYDROGENASE"/>
    <property type="match status" value="1"/>
</dbReference>
<name>A0A238F4K8_9BASI</name>
<gene>
    <name evidence="4" type="ORF">BQ2448_1033</name>
</gene>
<accession>A0A238F4K8</accession>
<protein>
    <submittedName>
        <fullName evidence="4">BQ2448_1033 protein</fullName>
    </submittedName>
</protein>
<dbReference type="AlphaFoldDB" id="A0A238F4K8"/>
<dbReference type="Gene3D" id="3.40.50.720">
    <property type="entry name" value="NAD(P)-binding Rossmann-like Domain"/>
    <property type="match status" value="1"/>
</dbReference>
<dbReference type="InterPro" id="IPR036291">
    <property type="entry name" value="NAD(P)-bd_dom_sf"/>
</dbReference>